<proteinExistence type="predicted"/>
<dbReference type="Pfam" id="PF13665">
    <property type="entry name" value="Tox-PAAR-like"/>
    <property type="match status" value="1"/>
</dbReference>
<evidence type="ECO:0000256" key="1">
    <source>
        <dbReference type="SAM" id="MobiDB-lite"/>
    </source>
</evidence>
<name>A0A7Z7I231_9BURK</name>
<organism evidence="2 3">
    <name type="scientific">Caballeronia arationis</name>
    <dbReference type="NCBI Taxonomy" id="1777142"/>
    <lineage>
        <taxon>Bacteria</taxon>
        <taxon>Pseudomonadati</taxon>
        <taxon>Pseudomonadota</taxon>
        <taxon>Betaproteobacteria</taxon>
        <taxon>Burkholderiales</taxon>
        <taxon>Burkholderiaceae</taxon>
        <taxon>Caballeronia</taxon>
    </lineage>
</organism>
<evidence type="ECO:0000313" key="3">
    <source>
        <dbReference type="Proteomes" id="UP000219522"/>
    </source>
</evidence>
<dbReference type="RefSeq" id="WP_062643245.1">
    <property type="nucleotide sequence ID" value="NZ_FCOG02000186.1"/>
</dbReference>
<accession>A0A7Z7I231</accession>
<dbReference type="AlphaFoldDB" id="A0A7Z7I231"/>
<sequence>MALTVFAEGMGLFHKGSGGFAVAPGDVCLSPPPPPAPPAPVPYINNLSAGDLDKGSKSVLIDGEQTALEDASEVTTSTGDEAGTQGGNVITHKTKGKGYFSLWSSTVKIESKGVCRHGDPMGQNCASMPYGCVDQSAVTAINAMNWNPSGQRCPPYVRPPEGTPNAQQRAAISNTACWWAPCTGVATVPDHQPPLVVVWYLGGCRNRAAFGQWAASVAATPRGHCLTHSRSQGGHMSSVSRGMKGPTAAITSFIP</sequence>
<protein>
    <recommendedName>
        <fullName evidence="4">Tox-PAAR-like domain-containing protein</fullName>
    </recommendedName>
</protein>
<keyword evidence="3" id="KW-1185">Reference proteome</keyword>
<comment type="caution">
    <text evidence="2">The sequence shown here is derived from an EMBL/GenBank/DDBJ whole genome shotgun (WGS) entry which is preliminary data.</text>
</comment>
<feature type="region of interest" description="Disordered" evidence="1">
    <location>
        <begin position="70"/>
        <end position="89"/>
    </location>
</feature>
<reference evidence="2 3" key="1">
    <citation type="submission" date="2017-09" db="EMBL/GenBank/DDBJ databases">
        <authorList>
            <person name="Varghese N."/>
            <person name="Submissions S."/>
        </authorList>
    </citation>
    <scope>NUCLEOTIDE SEQUENCE [LARGE SCALE GENOMIC DNA]</scope>
    <source>
        <strain evidence="2 3">OK806</strain>
    </source>
</reference>
<gene>
    <name evidence="2" type="ORF">SAMN05446927_0808</name>
</gene>
<dbReference type="EMBL" id="OCSU01000001">
    <property type="protein sequence ID" value="SOE54347.1"/>
    <property type="molecule type" value="Genomic_DNA"/>
</dbReference>
<dbReference type="Proteomes" id="UP000219522">
    <property type="component" value="Unassembled WGS sequence"/>
</dbReference>
<dbReference type="OrthoDB" id="272411at2"/>
<evidence type="ECO:0008006" key="4">
    <source>
        <dbReference type="Google" id="ProtNLM"/>
    </source>
</evidence>
<evidence type="ECO:0000313" key="2">
    <source>
        <dbReference type="EMBL" id="SOE54347.1"/>
    </source>
</evidence>